<dbReference type="Proteomes" id="UP000663929">
    <property type="component" value="Chromosome"/>
</dbReference>
<dbReference type="Pfam" id="PF09906">
    <property type="entry name" value="DUF2135"/>
    <property type="match status" value="1"/>
</dbReference>
<dbReference type="RefSeq" id="WP_237378433.1">
    <property type="nucleotide sequence ID" value="NZ_CP071793.1"/>
</dbReference>
<dbReference type="InterPro" id="IPR013694">
    <property type="entry name" value="VIT"/>
</dbReference>
<sequence>MKVHGIARFVLPFLSLAWLLSGFTLLAQIQAVDTGPGPRLVSHDEGTTTAARLLDLDISARIHGFLAETTLTCTFFNERDLEIEGEFLVPLPEGATVSGYALDVNGQLVDGVMVEKHQARIAFERESRRKVDPGIAEWVDGNVFRTRVYPIPEFGTRTIRLRYVHPLYLKEQRLYYRLPLEGYPRLGRFALDLSIEGFPAKPTLTRDPFDGLHLQALADGKGYRIHKVFERFQPKKELVVGCPVGSDPLISLAEIGPNEYAFAAAVSPGLTSARTIDLAPKRVAIYWDGSLSVTEAGQARAQAFLEAFMRGMPTVEQVDLVVFRDVHEPVRSFRRRGHRGFADLFAALKRIEQDGGTDFFGLTPVPEADLGLLVSDGRDTLNGPGQPLFDHPLYALKTERLGQNETMRYLAEESGGAFIDLSATKTEAALAQMKRRPFRLVKAELPDGRIGEVLPVPTDGLENRALVTGTLTGSHPTRLVLRYGFGTSAERQIELDLKPETATQDGFAGQIWAQRQMREWMVFPDRNREKIVALSQRFGQVSPFTTAMVFEDLSQYLEYQVEPPAMLADMRAQYRASLKETKHEFDEQVAEYREDVFDSYEYVQEHRSDEYPLETLKPEKRFDWRAALEAAQAFIDAGDEEVGDTEDAESPSSTPSPGSRKSADTFPVVAMVPSDKPSVRGTLRDARGQPVAGVQVTVTPVSGESQGKPVTLTTDEQGAYEATGLALGRYTLSFEKEEYHNASKQPFTLVGDRTFRCDAHMWKIPYYEQIKMTFETKEHVEITGTVLAKDGTTLPGAQLKITEKGQDPGTATRTISSDADGRFRFSGSSAKTYHIEVDHRSFPGAIPTSIDYSDESTIKIIMDWTLHLEAMAAVSGSDQLMQAVVETIVSNESGDEGGSTVTLVPWDAKVSYVAELAALTPDRRYAGYLALRQKHGRSPAFFLDCARSFFREGEPVLGRRILSNLLELGLEDAQSMRVTAGVLVEQGLLEDAEGLYLRLIELRPEWPQVKREYALVHASMADQALERGERAMAQRHFRLALQAMGEAIWTPWGDVPDHMALLYLEDERFEGFSTLAALEYQGIRQAASRALGSATSLEPFAKLATGLQGRAEGDLMVLLHWDDPTADMDLWVVEASGELANWENEETRIGGLMTADLTEGLGPEGYVLFRAMPGTYKVFVQYYGSNNTALTGHATCTVTVVRDFGRATERRETQTIRLEHADELREVLDVEIPAVERSPKGS</sequence>
<dbReference type="SUPFAM" id="SSF48452">
    <property type="entry name" value="TPR-like"/>
    <property type="match status" value="1"/>
</dbReference>
<keyword evidence="3" id="KW-0645">Protease</keyword>
<name>A0A8A4THZ7_SULCO</name>
<dbReference type="AlphaFoldDB" id="A0A8A4THZ7"/>
<dbReference type="GO" id="GO:0030246">
    <property type="term" value="F:carbohydrate binding"/>
    <property type="evidence" value="ECO:0007669"/>
    <property type="project" value="InterPro"/>
</dbReference>
<organism evidence="3 4">
    <name type="scientific">Sulfidibacter corallicola</name>
    <dbReference type="NCBI Taxonomy" id="2818388"/>
    <lineage>
        <taxon>Bacteria</taxon>
        <taxon>Pseudomonadati</taxon>
        <taxon>Acidobacteriota</taxon>
        <taxon>Holophagae</taxon>
        <taxon>Acanthopleuribacterales</taxon>
        <taxon>Acanthopleuribacteraceae</taxon>
        <taxon>Sulfidibacter</taxon>
    </lineage>
</organism>
<gene>
    <name evidence="3" type="ORF">J3U87_24640</name>
</gene>
<evidence type="ECO:0000313" key="4">
    <source>
        <dbReference type="Proteomes" id="UP000663929"/>
    </source>
</evidence>
<feature type="domain" description="VIT" evidence="2">
    <location>
        <begin position="37"/>
        <end position="165"/>
    </location>
</feature>
<dbReference type="SMART" id="SM00609">
    <property type="entry name" value="VIT"/>
    <property type="match status" value="1"/>
</dbReference>
<keyword evidence="3" id="KW-0121">Carboxypeptidase</keyword>
<dbReference type="PROSITE" id="PS51468">
    <property type="entry name" value="VIT"/>
    <property type="match status" value="1"/>
</dbReference>
<feature type="region of interest" description="Disordered" evidence="1">
    <location>
        <begin position="639"/>
        <end position="665"/>
    </location>
</feature>
<dbReference type="Pfam" id="PF13620">
    <property type="entry name" value="CarboxypepD_reg"/>
    <property type="match status" value="2"/>
</dbReference>
<protein>
    <submittedName>
        <fullName evidence="3">Carboxypeptidase regulatory-like domain-containing protein</fullName>
    </submittedName>
</protein>
<dbReference type="SUPFAM" id="SSF49452">
    <property type="entry name" value="Starch-binding domain-like"/>
    <property type="match status" value="1"/>
</dbReference>
<dbReference type="GO" id="GO:0004180">
    <property type="term" value="F:carboxypeptidase activity"/>
    <property type="evidence" value="ECO:0007669"/>
    <property type="project" value="UniProtKB-KW"/>
</dbReference>
<dbReference type="Gene3D" id="1.25.40.10">
    <property type="entry name" value="Tetratricopeptide repeat domain"/>
    <property type="match status" value="1"/>
</dbReference>
<keyword evidence="4" id="KW-1185">Reference proteome</keyword>
<dbReference type="InterPro" id="IPR019220">
    <property type="entry name" value="DUF2135"/>
</dbReference>
<accession>A0A8A4THZ7</accession>
<dbReference type="Gene3D" id="2.60.40.1120">
    <property type="entry name" value="Carboxypeptidase-like, regulatory domain"/>
    <property type="match status" value="2"/>
</dbReference>
<feature type="compositionally biased region" description="Polar residues" evidence="1">
    <location>
        <begin position="650"/>
        <end position="659"/>
    </location>
</feature>
<dbReference type="InterPro" id="IPR008969">
    <property type="entry name" value="CarboxyPept-like_regulatory"/>
</dbReference>
<dbReference type="InterPro" id="IPR011990">
    <property type="entry name" value="TPR-like_helical_dom_sf"/>
</dbReference>
<evidence type="ECO:0000259" key="2">
    <source>
        <dbReference type="PROSITE" id="PS51468"/>
    </source>
</evidence>
<dbReference type="EMBL" id="CP071793">
    <property type="protein sequence ID" value="QTD48782.1"/>
    <property type="molecule type" value="Genomic_DNA"/>
</dbReference>
<evidence type="ECO:0000256" key="1">
    <source>
        <dbReference type="SAM" id="MobiDB-lite"/>
    </source>
</evidence>
<dbReference type="InterPro" id="IPR013784">
    <property type="entry name" value="Carb-bd-like_fold"/>
</dbReference>
<dbReference type="PANTHER" id="PTHR45737">
    <property type="entry name" value="VON WILLEBRAND FACTOR A DOMAIN-CONTAINING PROTEIN 5A"/>
    <property type="match status" value="1"/>
</dbReference>
<evidence type="ECO:0000313" key="3">
    <source>
        <dbReference type="EMBL" id="QTD48782.1"/>
    </source>
</evidence>
<feature type="compositionally biased region" description="Acidic residues" evidence="1">
    <location>
        <begin position="639"/>
        <end position="649"/>
    </location>
</feature>
<keyword evidence="3" id="KW-0378">Hydrolase</keyword>
<dbReference type="KEGG" id="scor:J3U87_24640"/>
<proteinExistence type="predicted"/>
<dbReference type="SUPFAM" id="SSF49464">
    <property type="entry name" value="Carboxypeptidase regulatory domain-like"/>
    <property type="match status" value="1"/>
</dbReference>
<dbReference type="PANTHER" id="PTHR45737:SF6">
    <property type="entry name" value="VON WILLEBRAND FACTOR A DOMAIN-CONTAINING PROTEIN 5A"/>
    <property type="match status" value="1"/>
</dbReference>
<dbReference type="Pfam" id="PF08487">
    <property type="entry name" value="VIT"/>
    <property type="match status" value="1"/>
</dbReference>
<reference evidence="3" key="1">
    <citation type="submission" date="2021-03" db="EMBL/GenBank/DDBJ databases">
        <title>Acanthopleuribacteraceae sp. M133.</title>
        <authorList>
            <person name="Wang G."/>
        </authorList>
    </citation>
    <scope>NUCLEOTIDE SEQUENCE</scope>
    <source>
        <strain evidence="3">M133</strain>
    </source>
</reference>